<name>A0A9E7I7T1_9LILI</name>
<dbReference type="AlphaFoldDB" id="A0A9E7I7T1"/>
<gene>
    <name evidence="1" type="ORF">MUK42_14626</name>
</gene>
<dbReference type="EMBL" id="CP097511">
    <property type="protein sequence ID" value="URE44233.1"/>
    <property type="molecule type" value="Genomic_DNA"/>
</dbReference>
<keyword evidence="2" id="KW-1185">Reference proteome</keyword>
<evidence type="ECO:0000313" key="1">
    <source>
        <dbReference type="EMBL" id="URE44233.1"/>
    </source>
</evidence>
<organism evidence="1 2">
    <name type="scientific">Musa troglodytarum</name>
    <name type="common">fe'i banana</name>
    <dbReference type="NCBI Taxonomy" id="320322"/>
    <lineage>
        <taxon>Eukaryota</taxon>
        <taxon>Viridiplantae</taxon>
        <taxon>Streptophyta</taxon>
        <taxon>Embryophyta</taxon>
        <taxon>Tracheophyta</taxon>
        <taxon>Spermatophyta</taxon>
        <taxon>Magnoliopsida</taxon>
        <taxon>Liliopsida</taxon>
        <taxon>Zingiberales</taxon>
        <taxon>Musaceae</taxon>
        <taxon>Musa</taxon>
    </lineage>
</organism>
<sequence>MLAAPDLKDYEKATKYLTDLQNDVAFDIVADEDFGILREIGLLLCKDLLLLTGLVELKYKPG</sequence>
<dbReference type="Proteomes" id="UP001055439">
    <property type="component" value="Chromosome 9"/>
</dbReference>
<proteinExistence type="predicted"/>
<evidence type="ECO:0000313" key="2">
    <source>
        <dbReference type="Proteomes" id="UP001055439"/>
    </source>
</evidence>
<accession>A0A9E7I7T1</accession>
<reference evidence="1" key="1">
    <citation type="submission" date="2022-05" db="EMBL/GenBank/DDBJ databases">
        <title>The Musa troglodytarum L. genome provides insights into the mechanism of non-climacteric behaviour and enrichment of carotenoids.</title>
        <authorList>
            <person name="Wang J."/>
        </authorList>
    </citation>
    <scope>NUCLEOTIDE SEQUENCE</scope>
    <source>
        <tissue evidence="1">Leaf</tissue>
    </source>
</reference>
<protein>
    <submittedName>
        <fullName evidence="1">Uncharacterized protein</fullName>
    </submittedName>
</protein>